<feature type="domain" description="Ketopantoate reductase C-terminal" evidence="6">
    <location>
        <begin position="368"/>
        <end position="500"/>
    </location>
</feature>
<dbReference type="InterPro" id="IPR013332">
    <property type="entry name" value="KPR_N"/>
</dbReference>
<dbReference type="AlphaFoldDB" id="J3PK57"/>
<reference evidence="7" key="3">
    <citation type="submission" date="2010-09" db="EMBL/GenBank/DDBJ databases">
        <title>Annotation of Gaeumannomyces graminis var. tritici R3-111a-1.</title>
        <authorList>
            <consortium name="The Broad Institute Genome Sequencing Platform"/>
            <person name="Ma L.-J."/>
            <person name="Dead R."/>
            <person name="Young S.K."/>
            <person name="Zeng Q."/>
            <person name="Gargeya S."/>
            <person name="Fitzgerald M."/>
            <person name="Haas B."/>
            <person name="Abouelleil A."/>
            <person name="Alvarado L."/>
            <person name="Arachchi H.M."/>
            <person name="Berlin A."/>
            <person name="Brown A."/>
            <person name="Chapman S.B."/>
            <person name="Chen Z."/>
            <person name="Dunbar C."/>
            <person name="Freedman E."/>
            <person name="Gearin G."/>
            <person name="Gellesch M."/>
            <person name="Goldberg J."/>
            <person name="Griggs A."/>
            <person name="Gujja S."/>
            <person name="Heiman D."/>
            <person name="Howarth C."/>
            <person name="Larson L."/>
            <person name="Lui A."/>
            <person name="MacDonald P.J.P."/>
            <person name="Mehta T."/>
            <person name="Montmayeur A."/>
            <person name="Murphy C."/>
            <person name="Neiman D."/>
            <person name="Pearson M."/>
            <person name="Priest M."/>
            <person name="Roberts A."/>
            <person name="Saif S."/>
            <person name="Shea T."/>
            <person name="Shenoy N."/>
            <person name="Sisk P."/>
            <person name="Stolte C."/>
            <person name="Sykes S."/>
            <person name="Yandava C."/>
            <person name="Wortman J."/>
            <person name="Nusbaum C."/>
            <person name="Birren B."/>
        </authorList>
    </citation>
    <scope>NUCLEOTIDE SEQUENCE</scope>
    <source>
        <strain evidence="7">R3-111a-1</strain>
    </source>
</reference>
<keyword evidence="9" id="KW-1185">Reference proteome</keyword>
<dbReference type="Proteomes" id="UP000006039">
    <property type="component" value="Unassembled WGS sequence"/>
</dbReference>
<feature type="region of interest" description="Disordered" evidence="4">
    <location>
        <begin position="1"/>
        <end position="34"/>
    </location>
</feature>
<evidence type="ECO:0000256" key="2">
    <source>
        <dbReference type="ARBA" id="ARBA00022857"/>
    </source>
</evidence>
<dbReference type="OrthoDB" id="73846at2759"/>
<reference evidence="9" key="1">
    <citation type="submission" date="2010-07" db="EMBL/GenBank/DDBJ databases">
        <title>The genome sequence of Gaeumannomyces graminis var. tritici strain R3-111a-1.</title>
        <authorList>
            <consortium name="The Broad Institute Genome Sequencing Platform"/>
            <person name="Ma L.-J."/>
            <person name="Dead R."/>
            <person name="Young S."/>
            <person name="Zeng Q."/>
            <person name="Koehrsen M."/>
            <person name="Alvarado L."/>
            <person name="Berlin A."/>
            <person name="Chapman S.B."/>
            <person name="Chen Z."/>
            <person name="Freedman E."/>
            <person name="Gellesch M."/>
            <person name="Goldberg J."/>
            <person name="Griggs A."/>
            <person name="Gujja S."/>
            <person name="Heilman E.R."/>
            <person name="Heiman D."/>
            <person name="Hepburn T."/>
            <person name="Howarth C."/>
            <person name="Jen D."/>
            <person name="Larson L."/>
            <person name="Mehta T."/>
            <person name="Neiman D."/>
            <person name="Pearson M."/>
            <person name="Roberts A."/>
            <person name="Saif S."/>
            <person name="Shea T."/>
            <person name="Shenoy N."/>
            <person name="Sisk P."/>
            <person name="Stolte C."/>
            <person name="Sykes S."/>
            <person name="Walk T."/>
            <person name="White J."/>
            <person name="Yandava C."/>
            <person name="Haas B."/>
            <person name="Nusbaum C."/>
            <person name="Birren B."/>
        </authorList>
    </citation>
    <scope>NUCLEOTIDE SEQUENCE [LARGE SCALE GENOMIC DNA]</scope>
    <source>
        <strain evidence="9">R3-111a-1</strain>
    </source>
</reference>
<dbReference type="PANTHER" id="PTHR43765">
    <property type="entry name" value="2-DEHYDROPANTOATE 2-REDUCTASE-RELATED"/>
    <property type="match status" value="1"/>
</dbReference>
<dbReference type="EMBL" id="GL385469">
    <property type="protein sequence ID" value="EJT68523.1"/>
    <property type="molecule type" value="Genomic_DNA"/>
</dbReference>
<keyword evidence="2" id="KW-0521">NADP</keyword>
<sequence length="525" mass="58920">MPTPTSGAQNMRHLSLIKPTNPPISRGSDPSRPATWEDSLIRAVQVAAGPEVPPNYDFPFGIPELLIQTTYDPLWAYTNRPPPVPSPGPAEHERADNGDAGVAPGNLETEPFHAQEQAPTPLKQFKDLSPAESLKNLKDPIHVLCTNVRASYIAFALSHVSNRAPPGLILPHTQRKKYLEEGRRISVLRHDLWNESHALRPEPYQSVVYEGADNHIKHLVLTAQACKTGRWLATLMPRIDSRTVICLIQDGLGVPEHLNATIFRDPRTRPRYVLGHMTHLLRHIRKPRDSRDHFRFALGEEEESGALHLASYIPREPDQDFFSEASSAARWHGGGGEGHGRAPAESFVYAMWRAPRLNVMNHSLGEFLARKLPTMVFQSVVEPVSALLDCDYGELYRSRVGLNKVEQLLHEASQVMLSLPELSHQHRFLDYVGSHRLRGDVLGQLRSAGAAATESEMRWLIRNARPTNLDFLSGWFSDRAREVGVDVPHLEMTIELVKGKTKVQRKRAGDLIAFQGLPRAKLNYY</sequence>
<comment type="similarity">
    <text evidence="1">Belongs to the ketopantoate reductase family.</text>
</comment>
<dbReference type="Pfam" id="PF08546">
    <property type="entry name" value="ApbA_C"/>
    <property type="match status" value="1"/>
</dbReference>
<evidence type="ECO:0000259" key="6">
    <source>
        <dbReference type="Pfam" id="PF08546"/>
    </source>
</evidence>
<dbReference type="STRING" id="644352.J3PK57"/>
<dbReference type="HOGENOM" id="CLU_470964_0_0_1"/>
<evidence type="ECO:0000313" key="8">
    <source>
        <dbReference type="EnsemblFungi" id="EJT68523"/>
    </source>
</evidence>
<organism evidence="7">
    <name type="scientific">Gaeumannomyces tritici (strain R3-111a-1)</name>
    <name type="common">Wheat and barley take-all root rot fungus</name>
    <name type="synonym">Gaeumannomyces graminis var. tritici</name>
    <dbReference type="NCBI Taxonomy" id="644352"/>
    <lineage>
        <taxon>Eukaryota</taxon>
        <taxon>Fungi</taxon>
        <taxon>Dikarya</taxon>
        <taxon>Ascomycota</taxon>
        <taxon>Pezizomycotina</taxon>
        <taxon>Sordariomycetes</taxon>
        <taxon>Sordariomycetidae</taxon>
        <taxon>Magnaporthales</taxon>
        <taxon>Magnaporthaceae</taxon>
        <taxon>Gaeumannomyces</taxon>
    </lineage>
</organism>
<dbReference type="InterPro" id="IPR050838">
    <property type="entry name" value="Ketopantoate_reductase"/>
</dbReference>
<dbReference type="RefSeq" id="XP_009230092.1">
    <property type="nucleotide sequence ID" value="XM_009231828.1"/>
</dbReference>
<dbReference type="GO" id="GO:0008677">
    <property type="term" value="F:2-dehydropantoate 2-reductase activity"/>
    <property type="evidence" value="ECO:0007669"/>
    <property type="project" value="TreeGrafter"/>
</dbReference>
<dbReference type="InterPro" id="IPR013752">
    <property type="entry name" value="KPA_reductase"/>
</dbReference>
<evidence type="ECO:0000259" key="5">
    <source>
        <dbReference type="Pfam" id="PF02558"/>
    </source>
</evidence>
<gene>
    <name evidence="8" type="primary">20354362</name>
    <name evidence="7" type="ORF">GGTG_13904</name>
</gene>
<dbReference type="GO" id="GO:0005739">
    <property type="term" value="C:mitochondrion"/>
    <property type="evidence" value="ECO:0007669"/>
    <property type="project" value="TreeGrafter"/>
</dbReference>
<evidence type="ECO:0000256" key="3">
    <source>
        <dbReference type="ARBA" id="ARBA00023002"/>
    </source>
</evidence>
<dbReference type="eggNOG" id="ENOG502QPT5">
    <property type="taxonomic scope" value="Eukaryota"/>
</dbReference>
<accession>J3PK57</accession>
<reference evidence="7" key="2">
    <citation type="submission" date="2010-07" db="EMBL/GenBank/DDBJ databases">
        <authorList>
            <consortium name="The Broad Institute Genome Sequencing Platform"/>
            <consortium name="Broad Institute Genome Sequencing Center for Infectious Disease"/>
            <person name="Ma L.-J."/>
            <person name="Dead R."/>
            <person name="Young S."/>
            <person name="Zeng Q."/>
            <person name="Koehrsen M."/>
            <person name="Alvarado L."/>
            <person name="Berlin A."/>
            <person name="Chapman S.B."/>
            <person name="Chen Z."/>
            <person name="Freedman E."/>
            <person name="Gellesch M."/>
            <person name="Goldberg J."/>
            <person name="Griggs A."/>
            <person name="Gujja S."/>
            <person name="Heilman E.R."/>
            <person name="Heiman D."/>
            <person name="Hepburn T."/>
            <person name="Howarth C."/>
            <person name="Jen D."/>
            <person name="Larson L."/>
            <person name="Mehta T."/>
            <person name="Neiman D."/>
            <person name="Pearson M."/>
            <person name="Roberts A."/>
            <person name="Saif S."/>
            <person name="Shea T."/>
            <person name="Shenoy N."/>
            <person name="Sisk P."/>
            <person name="Stolte C."/>
            <person name="Sykes S."/>
            <person name="Walk T."/>
            <person name="White J."/>
            <person name="Yandava C."/>
            <person name="Haas B."/>
            <person name="Nusbaum C."/>
            <person name="Birren B."/>
        </authorList>
    </citation>
    <scope>NUCLEOTIDE SEQUENCE</scope>
    <source>
        <strain evidence="7">R3-111a-1</strain>
    </source>
</reference>
<dbReference type="VEuPathDB" id="FungiDB:GGTG_13904"/>
<feature type="region of interest" description="Disordered" evidence="4">
    <location>
        <begin position="78"/>
        <end position="102"/>
    </location>
</feature>
<evidence type="ECO:0000313" key="9">
    <source>
        <dbReference type="Proteomes" id="UP000006039"/>
    </source>
</evidence>
<dbReference type="GeneID" id="20354362"/>
<dbReference type="EnsemblFungi" id="EJT68523">
    <property type="protein sequence ID" value="EJT68523"/>
    <property type="gene ID" value="GGTG_13904"/>
</dbReference>
<proteinExistence type="inferred from homology"/>
<evidence type="ECO:0000313" key="7">
    <source>
        <dbReference type="EMBL" id="EJT68523.1"/>
    </source>
</evidence>
<feature type="domain" description="Ketopantoate reductase N-terminal" evidence="5">
    <location>
        <begin position="151"/>
        <end position="277"/>
    </location>
</feature>
<protein>
    <submittedName>
        <fullName evidence="7 8">Uncharacterized protein</fullName>
    </submittedName>
</protein>
<dbReference type="Pfam" id="PF02558">
    <property type="entry name" value="ApbA"/>
    <property type="match status" value="1"/>
</dbReference>
<dbReference type="SUPFAM" id="SSF48179">
    <property type="entry name" value="6-phosphogluconate dehydrogenase C-terminal domain-like"/>
    <property type="match status" value="1"/>
</dbReference>
<dbReference type="InterPro" id="IPR013328">
    <property type="entry name" value="6PGD_dom2"/>
</dbReference>
<keyword evidence="3" id="KW-0560">Oxidoreductase</keyword>
<dbReference type="PANTHER" id="PTHR43765:SF2">
    <property type="entry name" value="2-DEHYDROPANTOATE 2-REDUCTASE"/>
    <property type="match status" value="1"/>
</dbReference>
<dbReference type="GO" id="GO:0050661">
    <property type="term" value="F:NADP binding"/>
    <property type="evidence" value="ECO:0007669"/>
    <property type="project" value="TreeGrafter"/>
</dbReference>
<reference evidence="8" key="5">
    <citation type="submission" date="2018-04" db="UniProtKB">
        <authorList>
            <consortium name="EnsemblFungi"/>
        </authorList>
    </citation>
    <scope>IDENTIFICATION</scope>
    <source>
        <strain evidence="8">R3-111a-1</strain>
    </source>
</reference>
<evidence type="ECO:0000256" key="4">
    <source>
        <dbReference type="SAM" id="MobiDB-lite"/>
    </source>
</evidence>
<dbReference type="Gene3D" id="1.10.1040.10">
    <property type="entry name" value="N-(1-d-carboxylethyl)-l-norvaline Dehydrogenase, domain 2"/>
    <property type="match status" value="1"/>
</dbReference>
<evidence type="ECO:0000256" key="1">
    <source>
        <dbReference type="ARBA" id="ARBA00007870"/>
    </source>
</evidence>
<reference evidence="8" key="4">
    <citation type="journal article" date="2015" name="G3 (Bethesda)">
        <title>Genome sequences of three phytopathogenic species of the Magnaporthaceae family of fungi.</title>
        <authorList>
            <person name="Okagaki L.H."/>
            <person name="Nunes C.C."/>
            <person name="Sailsbery J."/>
            <person name="Clay B."/>
            <person name="Brown D."/>
            <person name="John T."/>
            <person name="Oh Y."/>
            <person name="Young N."/>
            <person name="Fitzgerald M."/>
            <person name="Haas B.J."/>
            <person name="Zeng Q."/>
            <person name="Young S."/>
            <person name="Adiconis X."/>
            <person name="Fan L."/>
            <person name="Levin J.Z."/>
            <person name="Mitchell T.K."/>
            <person name="Okubara P.A."/>
            <person name="Farman M.L."/>
            <person name="Kohn L.M."/>
            <person name="Birren B."/>
            <person name="Ma L.-J."/>
            <person name="Dean R.A."/>
        </authorList>
    </citation>
    <scope>NUCLEOTIDE SEQUENCE</scope>
    <source>
        <strain evidence="8">R3-111a-1</strain>
    </source>
</reference>
<name>J3PK57_GAET3</name>
<dbReference type="InterPro" id="IPR008927">
    <property type="entry name" value="6-PGluconate_DH-like_C_sf"/>
</dbReference>